<dbReference type="GO" id="GO:0005576">
    <property type="term" value="C:extracellular region"/>
    <property type="evidence" value="ECO:0007669"/>
    <property type="project" value="InterPro"/>
</dbReference>
<keyword evidence="2" id="KW-0645">Protease</keyword>
<comment type="caution">
    <text evidence="2">The sequence shown here is derived from an EMBL/GenBank/DDBJ whole genome shotgun (WGS) entry which is preliminary data.</text>
</comment>
<dbReference type="GO" id="GO:0008236">
    <property type="term" value="F:serine-type peptidase activity"/>
    <property type="evidence" value="ECO:0007669"/>
    <property type="project" value="InterPro"/>
</dbReference>
<name>A0A4R7FRB0_9MICO</name>
<evidence type="ECO:0000313" key="2">
    <source>
        <dbReference type="EMBL" id="TDS80352.1"/>
    </source>
</evidence>
<dbReference type="EMBL" id="SOAM01000001">
    <property type="protein sequence ID" value="TDS80352.1"/>
    <property type="molecule type" value="Genomic_DNA"/>
</dbReference>
<proteinExistence type="predicted"/>
<evidence type="ECO:0000259" key="1">
    <source>
        <dbReference type="Pfam" id="PF02983"/>
    </source>
</evidence>
<keyword evidence="2" id="KW-0378">Hydrolase</keyword>
<dbReference type="OrthoDB" id="5123122at2"/>
<evidence type="ECO:0000313" key="3">
    <source>
        <dbReference type="Proteomes" id="UP000295344"/>
    </source>
</evidence>
<keyword evidence="3" id="KW-1185">Reference proteome</keyword>
<sequence>MTRLVQVLTTVAVQISPAACRGQLREQWAADLNAVEGYGMSSSKYATGLLVAAVRLRAGTSSRPRIVALTATIALLATGGSAVYLSAPRPACSAPQEVLSDIPGSAFDAIGPLPARVNSAVQAIKQQSGFEGAWVEHGTVFVGVYGPTWDRAHAAATAVRTVPGPRITYVCQPATNRQLLATQASLDRIAPEKRSVLGSGVDVKTATVTVAVKASAPKATEAAFARAFGRLVKVQRLQGAYVEMGPAHGRMPLAQDIPQ</sequence>
<accession>A0A4R7FRB0</accession>
<dbReference type="Proteomes" id="UP000295344">
    <property type="component" value="Unassembled WGS sequence"/>
</dbReference>
<dbReference type="Pfam" id="PF02983">
    <property type="entry name" value="Pro_Al_protease"/>
    <property type="match status" value="1"/>
</dbReference>
<gene>
    <name evidence="2" type="ORF">CLV52_0910</name>
</gene>
<dbReference type="RefSeq" id="WP_133765081.1">
    <property type="nucleotide sequence ID" value="NZ_BAAARP010000001.1"/>
</dbReference>
<dbReference type="InterPro" id="IPR004236">
    <property type="entry name" value="Pept_S1_alpha_lytic"/>
</dbReference>
<organism evidence="2 3">
    <name type="scientific">Amnibacterium kyonggiense</name>
    <dbReference type="NCBI Taxonomy" id="595671"/>
    <lineage>
        <taxon>Bacteria</taxon>
        <taxon>Bacillati</taxon>
        <taxon>Actinomycetota</taxon>
        <taxon>Actinomycetes</taxon>
        <taxon>Micrococcales</taxon>
        <taxon>Microbacteriaceae</taxon>
        <taxon>Amnibacterium</taxon>
    </lineage>
</organism>
<dbReference type="AlphaFoldDB" id="A0A4R7FRB0"/>
<reference evidence="2 3" key="1">
    <citation type="submission" date="2019-03" db="EMBL/GenBank/DDBJ databases">
        <title>Genomic Encyclopedia of Archaeal and Bacterial Type Strains, Phase II (KMG-II): from individual species to whole genera.</title>
        <authorList>
            <person name="Goeker M."/>
        </authorList>
    </citation>
    <scope>NUCLEOTIDE SEQUENCE [LARGE SCALE GENOMIC DNA]</scope>
    <source>
        <strain evidence="2 3">DSM 24782</strain>
    </source>
</reference>
<protein>
    <submittedName>
        <fullName evidence="2">Alpha-lytic protease prodomain-containing protein</fullName>
    </submittedName>
</protein>
<dbReference type="GO" id="GO:0006508">
    <property type="term" value="P:proteolysis"/>
    <property type="evidence" value="ECO:0007669"/>
    <property type="project" value="UniProtKB-KW"/>
</dbReference>
<feature type="domain" description="Peptidase S1A alpha-lytic prodomain" evidence="1">
    <location>
        <begin position="177"/>
        <end position="230"/>
    </location>
</feature>